<dbReference type="EMBL" id="JBBBZM010000004">
    <property type="protein sequence ID" value="KAL0640355.1"/>
    <property type="molecule type" value="Genomic_DNA"/>
</dbReference>
<name>A0ABR3GWL8_9PEZI</name>
<organism evidence="2 3">
    <name type="scientific">Discina gigas</name>
    <dbReference type="NCBI Taxonomy" id="1032678"/>
    <lineage>
        <taxon>Eukaryota</taxon>
        <taxon>Fungi</taxon>
        <taxon>Dikarya</taxon>
        <taxon>Ascomycota</taxon>
        <taxon>Pezizomycotina</taxon>
        <taxon>Pezizomycetes</taxon>
        <taxon>Pezizales</taxon>
        <taxon>Discinaceae</taxon>
        <taxon>Discina</taxon>
    </lineage>
</organism>
<sequence>MSSTSPRASFDSNTTSASTIKHKIAAGTDTKKPSSSITTKVKSVFGKLRSSPPGEGEAPKEEKEEVPKSVKEGSFGGEASHLRMQM</sequence>
<keyword evidence="3" id="KW-1185">Reference proteome</keyword>
<feature type="compositionally biased region" description="Polar residues" evidence="1">
    <location>
        <begin position="1"/>
        <end position="19"/>
    </location>
</feature>
<reference evidence="2 3" key="1">
    <citation type="submission" date="2024-02" db="EMBL/GenBank/DDBJ databases">
        <title>Discinaceae phylogenomics.</title>
        <authorList>
            <person name="Dirks A.C."/>
            <person name="James T.Y."/>
        </authorList>
    </citation>
    <scope>NUCLEOTIDE SEQUENCE [LARGE SCALE GENOMIC DNA]</scope>
    <source>
        <strain evidence="2 3">ACD0624</strain>
    </source>
</reference>
<evidence type="ECO:0000313" key="2">
    <source>
        <dbReference type="EMBL" id="KAL0640355.1"/>
    </source>
</evidence>
<feature type="compositionally biased region" description="Basic and acidic residues" evidence="1">
    <location>
        <begin position="57"/>
        <end position="71"/>
    </location>
</feature>
<dbReference type="Proteomes" id="UP001447188">
    <property type="component" value="Unassembled WGS sequence"/>
</dbReference>
<comment type="caution">
    <text evidence="2">The sequence shown here is derived from an EMBL/GenBank/DDBJ whole genome shotgun (WGS) entry which is preliminary data.</text>
</comment>
<evidence type="ECO:0000256" key="1">
    <source>
        <dbReference type="SAM" id="MobiDB-lite"/>
    </source>
</evidence>
<protein>
    <recommendedName>
        <fullName evidence="4">PEST proteolytic signal-containing nuclear protein</fullName>
    </recommendedName>
</protein>
<evidence type="ECO:0000313" key="3">
    <source>
        <dbReference type="Proteomes" id="UP001447188"/>
    </source>
</evidence>
<gene>
    <name evidence="2" type="ORF">Q9L58_000636</name>
</gene>
<accession>A0ABR3GWL8</accession>
<proteinExistence type="predicted"/>
<evidence type="ECO:0008006" key="4">
    <source>
        <dbReference type="Google" id="ProtNLM"/>
    </source>
</evidence>
<feature type="region of interest" description="Disordered" evidence="1">
    <location>
        <begin position="1"/>
        <end position="86"/>
    </location>
</feature>